<dbReference type="RefSeq" id="WP_099844076.1">
    <property type="nucleotide sequence ID" value="NZ_NKYI01000028.1"/>
</dbReference>
<dbReference type="AlphaFoldDB" id="A0A855EU43"/>
<gene>
    <name evidence="3" type="ORF">CFY86_20080</name>
</gene>
<evidence type="ECO:0000259" key="2">
    <source>
        <dbReference type="Pfam" id="PF18443"/>
    </source>
</evidence>
<evidence type="ECO:0008006" key="5">
    <source>
        <dbReference type="Google" id="ProtNLM"/>
    </source>
</evidence>
<accession>A0A855EU43</accession>
<dbReference type="InterPro" id="IPR041290">
    <property type="entry name" value="Tli4_C"/>
</dbReference>
<feature type="domain" description="Tle cognate immunity protein 4 N-terminal" evidence="2">
    <location>
        <begin position="51"/>
        <end position="215"/>
    </location>
</feature>
<protein>
    <recommendedName>
        <fullName evidence="5">Tle cognate immunity protein 4 C-terminal domain-containing protein</fullName>
    </recommendedName>
</protein>
<sequence>MDKFRRKAIIFAVLVALGGGVYQYFRPYNPSPQTLTSSQQEAMNKINAEMKPYCVGRYMLDLPSSFTAYNDSAPLDDNIWAAVISRPEDTYKTYLATKKMYHPGFVQLIALREKVLQNSKTIDAQDMPFLKKVWPLPDGMDGVIFERNENESVADAMRILEGYLYTNGVVIKFQKQTINDSSSVYNEQRRGRPARNYVARDVSQMQSLMARMSGRDNDVIPTNPGSCITHAFIATDPTAREREDINIGLISNTFDNIRVVVSNDNFTREENTVLDRMGEIKSNISRSRGGIERKGAFSVNGLEAQEFLATGLQEDNDEPRYQFEMYINEMTASYKAPGFMLTLDNQRMSPTSYSKEEIIAFWDEISRSVRLRPGTF</sequence>
<evidence type="ECO:0000313" key="4">
    <source>
        <dbReference type="Proteomes" id="UP000229713"/>
    </source>
</evidence>
<reference evidence="3 4" key="1">
    <citation type="submission" date="2017-07" db="EMBL/GenBank/DDBJ databases">
        <title>Raoultella ornithinolytica strain HH3 draft genome.</title>
        <authorList>
            <person name="Duceppe M.-O."/>
            <person name="Huang H."/>
            <person name="Phipps-Todd B."/>
        </authorList>
    </citation>
    <scope>NUCLEOTIDE SEQUENCE [LARGE SCALE GENOMIC DNA]</scope>
    <source>
        <strain evidence="3 4">HH3</strain>
    </source>
</reference>
<dbReference type="EMBL" id="NKYI01000028">
    <property type="protein sequence ID" value="PIK82481.1"/>
    <property type="molecule type" value="Genomic_DNA"/>
</dbReference>
<evidence type="ECO:0000259" key="1">
    <source>
        <dbReference type="Pfam" id="PF18426"/>
    </source>
</evidence>
<feature type="domain" description="Tle cognate immunity protein 4 C-terminal" evidence="1">
    <location>
        <begin position="220"/>
        <end position="374"/>
    </location>
</feature>
<organism evidence="3 4">
    <name type="scientific">Raoultella ornithinolytica</name>
    <name type="common">Klebsiella ornithinolytica</name>
    <dbReference type="NCBI Taxonomy" id="54291"/>
    <lineage>
        <taxon>Bacteria</taxon>
        <taxon>Pseudomonadati</taxon>
        <taxon>Pseudomonadota</taxon>
        <taxon>Gammaproteobacteria</taxon>
        <taxon>Enterobacterales</taxon>
        <taxon>Enterobacteriaceae</taxon>
        <taxon>Klebsiella/Raoultella group</taxon>
        <taxon>Raoultella</taxon>
    </lineage>
</organism>
<dbReference type="Proteomes" id="UP000229713">
    <property type="component" value="Unassembled WGS sequence"/>
</dbReference>
<evidence type="ECO:0000313" key="3">
    <source>
        <dbReference type="EMBL" id="PIK82481.1"/>
    </source>
</evidence>
<comment type="caution">
    <text evidence="3">The sequence shown here is derived from an EMBL/GenBank/DDBJ whole genome shotgun (WGS) entry which is preliminary data.</text>
</comment>
<name>A0A855EU43_RAOOR</name>
<dbReference type="Pfam" id="PF18443">
    <property type="entry name" value="Tli4_N"/>
    <property type="match status" value="1"/>
</dbReference>
<dbReference type="InterPro" id="IPR040761">
    <property type="entry name" value="Tli4_N"/>
</dbReference>
<proteinExistence type="predicted"/>
<dbReference type="Pfam" id="PF18426">
    <property type="entry name" value="Tli4_C"/>
    <property type="match status" value="1"/>
</dbReference>